<dbReference type="EMBL" id="LCBL01000002">
    <property type="protein sequence ID" value="KKS09296.1"/>
    <property type="molecule type" value="Genomic_DNA"/>
</dbReference>
<dbReference type="PANTHER" id="PTHR16099:SF5">
    <property type="entry name" value="NUCLEOTIDE TRIPHOSPHATE DIPHOSPHATASE NUDT15"/>
    <property type="match status" value="1"/>
</dbReference>
<dbReference type="InterPro" id="IPR000086">
    <property type="entry name" value="NUDIX_hydrolase_dom"/>
</dbReference>
<dbReference type="InterPro" id="IPR020084">
    <property type="entry name" value="NUDIX_hydrolase_CS"/>
</dbReference>
<evidence type="ECO:0000259" key="3">
    <source>
        <dbReference type="PROSITE" id="PS51462"/>
    </source>
</evidence>
<keyword evidence="1 2" id="KW-0378">Hydrolase</keyword>
<accession>A0A0G0YIC9</accession>
<evidence type="ECO:0000313" key="4">
    <source>
        <dbReference type="EMBL" id="KKS09296.1"/>
    </source>
</evidence>
<reference evidence="4 5" key="1">
    <citation type="journal article" date="2015" name="Nature">
        <title>rRNA introns, odd ribosomes, and small enigmatic genomes across a large radiation of phyla.</title>
        <authorList>
            <person name="Brown C.T."/>
            <person name="Hug L.A."/>
            <person name="Thomas B.C."/>
            <person name="Sharon I."/>
            <person name="Castelle C.J."/>
            <person name="Singh A."/>
            <person name="Wilkins M.J."/>
            <person name="Williams K.H."/>
            <person name="Banfield J.F."/>
        </authorList>
    </citation>
    <scope>NUCLEOTIDE SEQUENCE [LARGE SCALE GENOMIC DNA]</scope>
</reference>
<dbReference type="SUPFAM" id="SSF55811">
    <property type="entry name" value="Nudix"/>
    <property type="match status" value="1"/>
</dbReference>
<evidence type="ECO:0000256" key="1">
    <source>
        <dbReference type="ARBA" id="ARBA00022801"/>
    </source>
</evidence>
<organism evidence="4 5">
    <name type="scientific">candidate division CPR2 bacterium GW2011_GWC1_41_48</name>
    <dbReference type="NCBI Taxonomy" id="1618344"/>
    <lineage>
        <taxon>Bacteria</taxon>
        <taxon>Bacteria division CPR2</taxon>
    </lineage>
</organism>
<dbReference type="PROSITE" id="PS00893">
    <property type="entry name" value="NUDIX_BOX"/>
    <property type="match status" value="1"/>
</dbReference>
<dbReference type="PRINTS" id="PR00502">
    <property type="entry name" value="NUDIXFAMILY"/>
</dbReference>
<evidence type="ECO:0000256" key="2">
    <source>
        <dbReference type="RuleBase" id="RU003476"/>
    </source>
</evidence>
<proteinExistence type="inferred from homology"/>
<gene>
    <name evidence="4" type="ORF">UU65_C0002G0074</name>
</gene>
<dbReference type="Pfam" id="PF00293">
    <property type="entry name" value="NUDIX"/>
    <property type="match status" value="1"/>
</dbReference>
<dbReference type="Proteomes" id="UP000033869">
    <property type="component" value="Unassembled WGS sequence"/>
</dbReference>
<dbReference type="PROSITE" id="PS51462">
    <property type="entry name" value="NUDIX"/>
    <property type="match status" value="1"/>
</dbReference>
<dbReference type="AlphaFoldDB" id="A0A0G0YIC9"/>
<feature type="domain" description="Nudix hydrolase" evidence="3">
    <location>
        <begin position="14"/>
        <end position="141"/>
    </location>
</feature>
<protein>
    <recommendedName>
        <fullName evidence="3">Nudix hydrolase domain-containing protein</fullName>
    </recommendedName>
</protein>
<dbReference type="InterPro" id="IPR015797">
    <property type="entry name" value="NUDIX_hydrolase-like_dom_sf"/>
</dbReference>
<dbReference type="GO" id="GO:0016787">
    <property type="term" value="F:hydrolase activity"/>
    <property type="evidence" value="ECO:0007669"/>
    <property type="project" value="UniProtKB-KW"/>
</dbReference>
<dbReference type="PANTHER" id="PTHR16099">
    <property type="entry name" value="8-OXO-DGTP DIPHOSPHATES NUDT15"/>
    <property type="match status" value="1"/>
</dbReference>
<comment type="similarity">
    <text evidence="2">Belongs to the Nudix hydrolase family.</text>
</comment>
<dbReference type="InterPro" id="IPR020476">
    <property type="entry name" value="Nudix_hydrolase"/>
</dbReference>
<comment type="caution">
    <text evidence="4">The sequence shown here is derived from an EMBL/GenBank/DDBJ whole genome shotgun (WGS) entry which is preliminary data.</text>
</comment>
<dbReference type="CDD" id="cd04678">
    <property type="entry name" value="NUDIX_MTH2_Nudt15"/>
    <property type="match status" value="1"/>
</dbReference>
<dbReference type="Gene3D" id="3.90.79.10">
    <property type="entry name" value="Nucleoside Triphosphate Pyrophosphohydrolase"/>
    <property type="match status" value="1"/>
</dbReference>
<evidence type="ECO:0000313" key="5">
    <source>
        <dbReference type="Proteomes" id="UP000033869"/>
    </source>
</evidence>
<sequence length="144" mass="16050">MSTKNQEYKDEILVTRVGAQCLLVKDNKILLGKRKNVFGDGHWGLPGGHLEKGETILEAAARELEEETGVKAISSQVISVSDANLENNYHLQIGVLVTKWDGDPQIKEPNKCSELSFFALEELPEPIFISAKPLIEKFIKNALY</sequence>
<name>A0A0G0YIC9_UNCC2</name>